<dbReference type="OrthoDB" id="7158889at2"/>
<feature type="domain" description="Ubiquinol-cytochrome c chaperone" evidence="3">
    <location>
        <begin position="34"/>
        <end position="172"/>
    </location>
</feature>
<gene>
    <name evidence="4" type="ORF">WH96_17855</name>
</gene>
<evidence type="ECO:0000313" key="4">
    <source>
        <dbReference type="EMBL" id="KLN59365.1"/>
    </source>
</evidence>
<accession>A0A0H2MRQ1</accession>
<dbReference type="EMBL" id="LAQL01000016">
    <property type="protein sequence ID" value="KLN59365.1"/>
    <property type="molecule type" value="Genomic_DNA"/>
</dbReference>
<evidence type="ECO:0000259" key="3">
    <source>
        <dbReference type="Pfam" id="PF03981"/>
    </source>
</evidence>
<evidence type="ECO:0000313" key="5">
    <source>
        <dbReference type="Proteomes" id="UP000035444"/>
    </source>
</evidence>
<evidence type="ECO:0000256" key="1">
    <source>
        <dbReference type="ARBA" id="ARBA00006407"/>
    </source>
</evidence>
<dbReference type="InterPro" id="IPR021150">
    <property type="entry name" value="Ubiq_cyt_c_chap"/>
</dbReference>
<dbReference type="PANTHER" id="PTHR12184:SF1">
    <property type="entry name" value="UBIQUINOL-CYTOCHROME-C REDUCTASE COMPLEX ASSEMBLY FACTOR 1"/>
    <property type="match status" value="1"/>
</dbReference>
<dbReference type="Proteomes" id="UP000035444">
    <property type="component" value="Unassembled WGS sequence"/>
</dbReference>
<dbReference type="PANTHER" id="PTHR12184">
    <property type="entry name" value="UBIQUINOL-CYTOCHROME C REDUCTASE COMPLEX ASSEMBLY FACTOR 1 FAMILY MEMBER"/>
    <property type="match status" value="1"/>
</dbReference>
<dbReference type="Pfam" id="PF03981">
    <property type="entry name" value="Ubiq_cyt_C_chap"/>
    <property type="match status" value="1"/>
</dbReference>
<sequence length="174" mass="20136">MFRKLFRRDNESDAVHDLYAGLIEQARQKEFYENHSVPDSLDGRFDMITLHMFLILHRLKTDKGTTEAFSQKLFDLMFYDMDLSLREMGVGDVGVGKRVKAMLQGFYGRVAAYEEALQQGEKSLEEALGRNLYGTTEADQASIQYMRDYLVRQIEHLEEQDIVQIMSGKITFCA</sequence>
<dbReference type="InterPro" id="IPR007129">
    <property type="entry name" value="Ubiqinol_cyt_c_chaperone_CPB3"/>
</dbReference>
<evidence type="ECO:0000256" key="2">
    <source>
        <dbReference type="ARBA" id="ARBA00006436"/>
    </source>
</evidence>
<comment type="similarity">
    <text evidence="2">Belongs to the UPF0174 family.</text>
</comment>
<dbReference type="InterPro" id="IPR014569">
    <property type="entry name" value="Ubq_cyt-c_CBP3-rel"/>
</dbReference>
<dbReference type="RefSeq" id="WP_047765597.1">
    <property type="nucleotide sequence ID" value="NZ_LAQL01000016.1"/>
</dbReference>
<name>A0A0H2MRQ1_9PROT</name>
<dbReference type="PIRSF" id="PIRSF032079">
    <property type="entry name" value="UCP032079"/>
    <property type="match status" value="1"/>
</dbReference>
<dbReference type="STRING" id="1489064.WH96_17855"/>
<comment type="caution">
    <text evidence="4">The sequence shown here is derived from an EMBL/GenBank/DDBJ whole genome shotgun (WGS) entry which is preliminary data.</text>
</comment>
<proteinExistence type="inferred from homology"/>
<dbReference type="AlphaFoldDB" id="A0A0H2MRQ1"/>
<keyword evidence="5" id="KW-1185">Reference proteome</keyword>
<reference evidence="4 5" key="1">
    <citation type="submission" date="2015-03" db="EMBL/GenBank/DDBJ databases">
        <title>Genome Sequence of Kiloniella spongiae MEBiC09566, isolated from a marine sponge.</title>
        <authorList>
            <person name="Shao Z."/>
            <person name="Wang L."/>
            <person name="Li X."/>
        </authorList>
    </citation>
    <scope>NUCLEOTIDE SEQUENCE [LARGE SCALE GENOMIC DNA]</scope>
    <source>
        <strain evidence="4 5">MEBiC09566</strain>
    </source>
</reference>
<comment type="similarity">
    <text evidence="1">Belongs to the CBP3 family.</text>
</comment>
<organism evidence="4 5">
    <name type="scientific">Kiloniella spongiae</name>
    <dbReference type="NCBI Taxonomy" id="1489064"/>
    <lineage>
        <taxon>Bacteria</taxon>
        <taxon>Pseudomonadati</taxon>
        <taxon>Pseudomonadota</taxon>
        <taxon>Alphaproteobacteria</taxon>
        <taxon>Rhodospirillales</taxon>
        <taxon>Kiloniellaceae</taxon>
        <taxon>Kiloniella</taxon>
    </lineage>
</organism>
<protein>
    <recommendedName>
        <fullName evidence="3">Ubiquinol-cytochrome c chaperone domain-containing protein</fullName>
    </recommendedName>
</protein>